<feature type="domain" description="N-acetyltransferase" evidence="1">
    <location>
        <begin position="13"/>
        <end position="177"/>
    </location>
</feature>
<dbReference type="EMBL" id="CP003362">
    <property type="protein sequence ID" value="AGB49899.1"/>
    <property type="molecule type" value="Genomic_DNA"/>
</dbReference>
<evidence type="ECO:0000313" key="3">
    <source>
        <dbReference type="Proteomes" id="UP000010866"/>
    </source>
</evidence>
<reference evidence="3" key="1">
    <citation type="submission" date="2012-02" db="EMBL/GenBank/DDBJ databases">
        <title>Complete sequence of chromosome of Methanomethylovorans hollandica DSM 15978.</title>
        <authorList>
            <person name="Lucas S."/>
            <person name="Copeland A."/>
            <person name="Lapidus A."/>
            <person name="Glavina del Rio T."/>
            <person name="Dalin E."/>
            <person name="Tice H."/>
            <person name="Bruce D."/>
            <person name="Goodwin L."/>
            <person name="Pitluck S."/>
            <person name="Peters L."/>
            <person name="Mikhailova N."/>
            <person name="Held B."/>
            <person name="Kyrpides N."/>
            <person name="Mavromatis K."/>
            <person name="Ivanova N."/>
            <person name="Brettin T."/>
            <person name="Detter J.C."/>
            <person name="Han C."/>
            <person name="Larimer F."/>
            <person name="Land M."/>
            <person name="Hauser L."/>
            <person name="Markowitz V."/>
            <person name="Cheng J.-F."/>
            <person name="Hugenholtz P."/>
            <person name="Woyke T."/>
            <person name="Wu D."/>
            <person name="Spring S."/>
            <person name="Schroeder M."/>
            <person name="Brambilla E."/>
            <person name="Klenk H.-P."/>
            <person name="Eisen J.A."/>
        </authorList>
    </citation>
    <scope>NUCLEOTIDE SEQUENCE [LARGE SCALE GENOMIC DNA]</scope>
    <source>
        <strain evidence="3">DSM 15978 / NBRC 107637 / DMS1</strain>
    </source>
</reference>
<name>L0L0X1_METHD</name>
<dbReference type="HOGENOM" id="CLU_013985_3_4_2"/>
<accession>L0L0X1</accession>
<dbReference type="GeneID" id="14406223"/>
<dbReference type="OrthoDB" id="120213at2157"/>
<dbReference type="Pfam" id="PF13302">
    <property type="entry name" value="Acetyltransf_3"/>
    <property type="match status" value="1"/>
</dbReference>
<evidence type="ECO:0000259" key="1">
    <source>
        <dbReference type="PROSITE" id="PS51186"/>
    </source>
</evidence>
<dbReference type="PANTHER" id="PTHR43328:SF1">
    <property type="entry name" value="N-ACETYLTRANSFERASE DOMAIN-CONTAINING PROTEIN"/>
    <property type="match status" value="1"/>
</dbReference>
<dbReference type="RefSeq" id="WP_015325064.1">
    <property type="nucleotide sequence ID" value="NC_019977.1"/>
</dbReference>
<dbReference type="InterPro" id="IPR000182">
    <property type="entry name" value="GNAT_dom"/>
</dbReference>
<dbReference type="GO" id="GO:0005840">
    <property type="term" value="C:ribosome"/>
    <property type="evidence" value="ECO:0007669"/>
    <property type="project" value="UniProtKB-KW"/>
</dbReference>
<gene>
    <name evidence="2" type="ordered locus">Metho_1710</name>
</gene>
<dbReference type="KEGG" id="mhz:Metho_1710"/>
<dbReference type="PROSITE" id="PS51186">
    <property type="entry name" value="GNAT"/>
    <property type="match status" value="1"/>
</dbReference>
<dbReference type="Proteomes" id="UP000010866">
    <property type="component" value="Chromosome"/>
</dbReference>
<organism evidence="2 3">
    <name type="scientific">Methanomethylovorans hollandica (strain DSM 15978 / NBRC 107637 / DMS1)</name>
    <dbReference type="NCBI Taxonomy" id="867904"/>
    <lineage>
        <taxon>Archaea</taxon>
        <taxon>Methanobacteriati</taxon>
        <taxon>Methanobacteriota</taxon>
        <taxon>Stenosarchaea group</taxon>
        <taxon>Methanomicrobia</taxon>
        <taxon>Methanosarcinales</taxon>
        <taxon>Methanosarcinaceae</taxon>
        <taxon>Methanomethylovorans</taxon>
    </lineage>
</organism>
<protein>
    <submittedName>
        <fullName evidence="2">Acetyltransferase, ribosomal protein N-acetylase</fullName>
    </submittedName>
</protein>
<dbReference type="SUPFAM" id="SSF55729">
    <property type="entry name" value="Acyl-CoA N-acyltransferases (Nat)"/>
    <property type="match status" value="1"/>
</dbReference>
<keyword evidence="3" id="KW-1185">Reference proteome</keyword>
<keyword evidence="2" id="KW-0689">Ribosomal protein</keyword>
<keyword evidence="2" id="KW-0808">Transferase</keyword>
<dbReference type="AlphaFoldDB" id="L0L0X1"/>
<sequence length="184" mass="20967">MKKDNARIVTDDFILRPWDEEDAEGLVFIANNKKISDNLRDGFTYPYSIDDARKFIHNAKHSGGISRAFAIVVDGVVAGSIAAYFKENVHRKNAELGYYLAEEYWGKGIMTKVVRCITQYLFGNFDIIRVYAQPFARNTASRRVLEKAGFRLEAVLKNNIIKNDVVQDGCIYAVLKDEFENSLK</sequence>
<proteinExistence type="predicted"/>
<dbReference type="PANTHER" id="PTHR43328">
    <property type="entry name" value="ACETYLTRANSFERASE-RELATED"/>
    <property type="match status" value="1"/>
</dbReference>
<dbReference type="GO" id="GO:0016747">
    <property type="term" value="F:acyltransferase activity, transferring groups other than amino-acyl groups"/>
    <property type="evidence" value="ECO:0007669"/>
    <property type="project" value="InterPro"/>
</dbReference>
<keyword evidence="2" id="KW-0687">Ribonucleoprotein</keyword>
<dbReference type="STRING" id="867904.Metho_1710"/>
<evidence type="ECO:0000313" key="2">
    <source>
        <dbReference type="EMBL" id="AGB49899.1"/>
    </source>
</evidence>
<dbReference type="InterPro" id="IPR016181">
    <property type="entry name" value="Acyl_CoA_acyltransferase"/>
</dbReference>
<dbReference type="Gene3D" id="3.40.630.30">
    <property type="match status" value="1"/>
</dbReference>